<dbReference type="InterPro" id="IPR002893">
    <property type="entry name" value="Znf_MYND"/>
</dbReference>
<name>A0A5C2RZG0_9APHY</name>
<sequence>MNGLPADVLYEEMCMDLRGFPDDDPRPFIAQTCHYLGIPQALLSRSGLRMSHSLFPSFAQKLEQLFEVTCRNQDARILNAVIHIWRSICVDADLCQQLLERGLLNRIKLISLPETRSRLGIDAHMEPVYQILALAACYGDHTSKQEVLFISLRIFSRFTSRPFLEMTLKHLASLIPAVSHTLYAEDNPQKLLPSGLLAAVDVVMELLPTDRPPHDLILHGLSLLLSACSLCSWQSMKEKTAALDLIAALLRSEDVALRVVSVWAYLLLRDFKKVGPLVNMSPAIPLRLERLPPALRQVVEDYGPDKCEASQVIRCRQLVLGIVRRLSHHRDHRKFGTEMVAFLTEHGRHLDIVMAGYASWKGAPCAVARHLSAALSTAVKVLRGRGDSSRADTLHLEHLYLTAREGASQYAKVVLARDPRDLWAHLVLCDANEGDIDGLIRTCRRALLELPRLPLDSRQRLQKSLMIALMQKAFVYLAGAAPSEEHKRAVGVRCLEDALELADTYVSQAPPDLPSLLWTLDYRIFITLILRGPKSGLKSIQPSLRMYKRIKCIQHLLRGPPPQRPGPTARELLLDHYRSGINTWDGLIKRFDALNKQLRTPTNRHVSSWGADSLVDATDDLGVVDWSNFCLGSTAAGALRCTCHCETRSRVRMGEGCAALSRCASCGKTTAMLKRCGRCSKAWYCDITCQTAHWPEHKKHCKRK</sequence>
<dbReference type="Gene3D" id="6.10.140.2220">
    <property type="match status" value="1"/>
</dbReference>
<organism evidence="6 7">
    <name type="scientific">Lentinus tigrinus ALCF2SS1-6</name>
    <dbReference type="NCBI Taxonomy" id="1328759"/>
    <lineage>
        <taxon>Eukaryota</taxon>
        <taxon>Fungi</taxon>
        <taxon>Dikarya</taxon>
        <taxon>Basidiomycota</taxon>
        <taxon>Agaricomycotina</taxon>
        <taxon>Agaricomycetes</taxon>
        <taxon>Polyporales</taxon>
        <taxon>Polyporaceae</taxon>
        <taxon>Lentinus</taxon>
    </lineage>
</organism>
<dbReference type="Proteomes" id="UP000313359">
    <property type="component" value="Unassembled WGS sequence"/>
</dbReference>
<keyword evidence="3" id="KW-0862">Zinc</keyword>
<dbReference type="OrthoDB" id="5231159at2759"/>
<gene>
    <name evidence="6" type="ORF">L227DRAFT_656252</name>
</gene>
<keyword evidence="7" id="KW-1185">Reference proteome</keyword>
<dbReference type="AlphaFoldDB" id="A0A5C2RZG0"/>
<evidence type="ECO:0000256" key="2">
    <source>
        <dbReference type="ARBA" id="ARBA00022771"/>
    </source>
</evidence>
<dbReference type="PROSITE" id="PS01360">
    <property type="entry name" value="ZF_MYND_1"/>
    <property type="match status" value="1"/>
</dbReference>
<dbReference type="SUPFAM" id="SSF144232">
    <property type="entry name" value="HIT/MYND zinc finger-like"/>
    <property type="match status" value="1"/>
</dbReference>
<evidence type="ECO:0000256" key="1">
    <source>
        <dbReference type="ARBA" id="ARBA00022723"/>
    </source>
</evidence>
<evidence type="ECO:0000313" key="6">
    <source>
        <dbReference type="EMBL" id="RPD56419.1"/>
    </source>
</evidence>
<keyword evidence="1" id="KW-0479">Metal-binding</keyword>
<dbReference type="Pfam" id="PF01753">
    <property type="entry name" value="zf-MYND"/>
    <property type="match status" value="1"/>
</dbReference>
<evidence type="ECO:0000256" key="3">
    <source>
        <dbReference type="ARBA" id="ARBA00022833"/>
    </source>
</evidence>
<feature type="domain" description="MYND-type" evidence="5">
    <location>
        <begin position="663"/>
        <end position="701"/>
    </location>
</feature>
<evidence type="ECO:0000256" key="4">
    <source>
        <dbReference type="PROSITE-ProRule" id="PRU00134"/>
    </source>
</evidence>
<keyword evidence="2 4" id="KW-0863">Zinc-finger</keyword>
<accession>A0A5C2RZG0</accession>
<protein>
    <recommendedName>
        <fullName evidence="5">MYND-type domain-containing protein</fullName>
    </recommendedName>
</protein>
<dbReference type="EMBL" id="ML122288">
    <property type="protein sequence ID" value="RPD56419.1"/>
    <property type="molecule type" value="Genomic_DNA"/>
</dbReference>
<evidence type="ECO:0000259" key="5">
    <source>
        <dbReference type="PROSITE" id="PS50865"/>
    </source>
</evidence>
<dbReference type="GO" id="GO:0008270">
    <property type="term" value="F:zinc ion binding"/>
    <property type="evidence" value="ECO:0007669"/>
    <property type="project" value="UniProtKB-KW"/>
</dbReference>
<reference evidence="6" key="1">
    <citation type="journal article" date="2018" name="Genome Biol. Evol.">
        <title>Genomics and development of Lentinus tigrinus, a white-rot wood-decaying mushroom with dimorphic fruiting bodies.</title>
        <authorList>
            <person name="Wu B."/>
            <person name="Xu Z."/>
            <person name="Knudson A."/>
            <person name="Carlson A."/>
            <person name="Chen N."/>
            <person name="Kovaka S."/>
            <person name="LaButti K."/>
            <person name="Lipzen A."/>
            <person name="Pennachio C."/>
            <person name="Riley R."/>
            <person name="Schakwitz W."/>
            <person name="Umezawa K."/>
            <person name="Ohm R.A."/>
            <person name="Grigoriev I.V."/>
            <person name="Nagy L.G."/>
            <person name="Gibbons J."/>
            <person name="Hibbett D."/>
        </authorList>
    </citation>
    <scope>NUCLEOTIDE SEQUENCE [LARGE SCALE GENOMIC DNA]</scope>
    <source>
        <strain evidence="6">ALCF2SS1-6</strain>
    </source>
</reference>
<proteinExistence type="predicted"/>
<dbReference type="PROSITE" id="PS50865">
    <property type="entry name" value="ZF_MYND_2"/>
    <property type="match status" value="1"/>
</dbReference>
<evidence type="ECO:0000313" key="7">
    <source>
        <dbReference type="Proteomes" id="UP000313359"/>
    </source>
</evidence>